<dbReference type="EMBL" id="JAACNO010002912">
    <property type="protein sequence ID" value="KAF4129870.1"/>
    <property type="molecule type" value="Genomic_DNA"/>
</dbReference>
<dbReference type="EMBL" id="JAACNO010003251">
    <property type="protein sequence ID" value="KAF4127553.1"/>
    <property type="molecule type" value="Genomic_DNA"/>
</dbReference>
<dbReference type="Proteomes" id="UP000704712">
    <property type="component" value="Unassembled WGS sequence"/>
</dbReference>
<proteinExistence type="predicted"/>
<evidence type="ECO:0000313" key="3">
    <source>
        <dbReference type="EMBL" id="KAF4129870.1"/>
    </source>
</evidence>
<sequence>MKEAALVRQLVSARLEELAALKEKLEQISTGLEMIMKAQLEVQALIEEREEHRYELSETVKDENVTLSRMETLSFGMLLELLVNKLSNDNCCRHRCHYAAGNLGQVFEPVLVPHETRTWKIQVSSDPSCAEVKLAPAPGLVLYGQEVNEQSPQPTWSLATFPATLCLANAS</sequence>
<evidence type="ECO:0000313" key="4">
    <source>
        <dbReference type="Proteomes" id="UP000704712"/>
    </source>
</evidence>
<accession>A0A8S9TIA0</accession>
<dbReference type="AlphaFoldDB" id="A0A8S9TIA0"/>
<evidence type="ECO:0000313" key="2">
    <source>
        <dbReference type="EMBL" id="KAF4127553.1"/>
    </source>
</evidence>
<name>A0A8S9TIA0_PHYIN</name>
<feature type="coiled-coil region" evidence="1">
    <location>
        <begin position="8"/>
        <end position="55"/>
    </location>
</feature>
<comment type="caution">
    <text evidence="2">The sequence shown here is derived from an EMBL/GenBank/DDBJ whole genome shotgun (WGS) entry which is preliminary data.</text>
</comment>
<keyword evidence="1" id="KW-0175">Coiled coil</keyword>
<reference evidence="2" key="1">
    <citation type="submission" date="2020-03" db="EMBL/GenBank/DDBJ databases">
        <title>Hybrid Assembly of Korean Phytophthora infestans isolates.</title>
        <authorList>
            <person name="Prokchorchik M."/>
            <person name="Lee Y."/>
            <person name="Seo J."/>
            <person name="Cho J.-H."/>
            <person name="Park Y.-E."/>
            <person name="Jang D.-C."/>
            <person name="Im J.-S."/>
            <person name="Choi J.-G."/>
            <person name="Park H.-J."/>
            <person name="Lee G.-B."/>
            <person name="Lee Y.-G."/>
            <person name="Hong S.-Y."/>
            <person name="Cho K."/>
            <person name="Sohn K.H."/>
        </authorList>
    </citation>
    <scope>NUCLEOTIDE SEQUENCE</scope>
    <source>
        <strain evidence="2">KR_2_A2</strain>
    </source>
</reference>
<protein>
    <submittedName>
        <fullName evidence="2">Uncharacterized protein</fullName>
    </submittedName>
</protein>
<gene>
    <name evidence="3" type="ORF">GN958_ATG20947</name>
    <name evidence="2" type="ORF">GN958_ATG23253</name>
</gene>
<evidence type="ECO:0000256" key="1">
    <source>
        <dbReference type="SAM" id="Coils"/>
    </source>
</evidence>
<organism evidence="2 4">
    <name type="scientific">Phytophthora infestans</name>
    <name type="common">Potato late blight agent</name>
    <name type="synonym">Botrytis infestans</name>
    <dbReference type="NCBI Taxonomy" id="4787"/>
    <lineage>
        <taxon>Eukaryota</taxon>
        <taxon>Sar</taxon>
        <taxon>Stramenopiles</taxon>
        <taxon>Oomycota</taxon>
        <taxon>Peronosporomycetes</taxon>
        <taxon>Peronosporales</taxon>
        <taxon>Peronosporaceae</taxon>
        <taxon>Phytophthora</taxon>
    </lineage>
</organism>